<comment type="similarity">
    <text evidence="2 7">Belongs to the major facilitator superfamily. Sugar transporter (TC 2.A.1.1) family.</text>
</comment>
<dbReference type="PROSITE" id="PS50850">
    <property type="entry name" value="MFS"/>
    <property type="match status" value="1"/>
</dbReference>
<protein>
    <submittedName>
        <fullName evidence="11">MFS sugar transporter-like protein</fullName>
    </submittedName>
</protein>
<reference evidence="11 12" key="1">
    <citation type="submission" date="2015-10" db="EMBL/GenBank/DDBJ databases">
        <title>Full genome of DAOMC 229536 Phialocephala scopiformis, a fungal endophyte of spruce producing the potent anti-insectan compound rugulosin.</title>
        <authorList>
            <consortium name="DOE Joint Genome Institute"/>
            <person name="Walker A.K."/>
            <person name="Frasz S.L."/>
            <person name="Seifert K.A."/>
            <person name="Miller J.D."/>
            <person name="Mondo S.J."/>
            <person name="Labutti K."/>
            <person name="Lipzen A."/>
            <person name="Dockter R."/>
            <person name="Kennedy M."/>
            <person name="Grigoriev I.V."/>
            <person name="Spatafora J.W."/>
        </authorList>
    </citation>
    <scope>NUCLEOTIDE SEQUENCE [LARGE SCALE GENOMIC DNA]</scope>
    <source>
        <strain evidence="11 12">CBS 120377</strain>
    </source>
</reference>
<evidence type="ECO:0000259" key="10">
    <source>
        <dbReference type="PROSITE" id="PS50850"/>
    </source>
</evidence>
<accession>A0A194XR89</accession>
<feature type="transmembrane region" description="Helical" evidence="9">
    <location>
        <begin position="21"/>
        <end position="39"/>
    </location>
</feature>
<evidence type="ECO:0000256" key="3">
    <source>
        <dbReference type="ARBA" id="ARBA00022448"/>
    </source>
</evidence>
<gene>
    <name evidence="11" type="ORF">LY89DRAFT_704253</name>
</gene>
<dbReference type="InterPro" id="IPR005828">
    <property type="entry name" value="MFS_sugar_transport-like"/>
</dbReference>
<feature type="transmembrane region" description="Helical" evidence="9">
    <location>
        <begin position="355"/>
        <end position="377"/>
    </location>
</feature>
<evidence type="ECO:0000256" key="6">
    <source>
        <dbReference type="ARBA" id="ARBA00023136"/>
    </source>
</evidence>
<dbReference type="InterPro" id="IPR050360">
    <property type="entry name" value="MFS_Sugar_Transporters"/>
</dbReference>
<dbReference type="Gene3D" id="1.20.1250.20">
    <property type="entry name" value="MFS general substrate transporter like domains"/>
    <property type="match status" value="1"/>
</dbReference>
<evidence type="ECO:0000256" key="2">
    <source>
        <dbReference type="ARBA" id="ARBA00010992"/>
    </source>
</evidence>
<evidence type="ECO:0000256" key="1">
    <source>
        <dbReference type="ARBA" id="ARBA00004141"/>
    </source>
</evidence>
<keyword evidence="4 9" id="KW-0812">Transmembrane</keyword>
<evidence type="ECO:0000313" key="12">
    <source>
        <dbReference type="Proteomes" id="UP000070700"/>
    </source>
</evidence>
<dbReference type="InParanoid" id="A0A194XR89"/>
<dbReference type="PROSITE" id="PS00216">
    <property type="entry name" value="SUGAR_TRANSPORT_1"/>
    <property type="match status" value="2"/>
</dbReference>
<feature type="transmembrane region" description="Helical" evidence="9">
    <location>
        <begin position="293"/>
        <end position="314"/>
    </location>
</feature>
<dbReference type="InterPro" id="IPR005829">
    <property type="entry name" value="Sugar_transporter_CS"/>
</dbReference>
<dbReference type="PRINTS" id="PR00171">
    <property type="entry name" value="SUGRTRNSPORT"/>
</dbReference>
<organism evidence="11 12">
    <name type="scientific">Mollisia scopiformis</name>
    <name type="common">Conifer needle endophyte fungus</name>
    <name type="synonym">Phialocephala scopiformis</name>
    <dbReference type="NCBI Taxonomy" id="149040"/>
    <lineage>
        <taxon>Eukaryota</taxon>
        <taxon>Fungi</taxon>
        <taxon>Dikarya</taxon>
        <taxon>Ascomycota</taxon>
        <taxon>Pezizomycotina</taxon>
        <taxon>Leotiomycetes</taxon>
        <taxon>Helotiales</taxon>
        <taxon>Mollisiaceae</taxon>
        <taxon>Mollisia</taxon>
    </lineage>
</organism>
<feature type="transmembrane region" description="Helical" evidence="9">
    <location>
        <begin position="167"/>
        <end position="187"/>
    </location>
</feature>
<dbReference type="GO" id="GO:0016020">
    <property type="term" value="C:membrane"/>
    <property type="evidence" value="ECO:0007669"/>
    <property type="project" value="UniProtKB-SubCell"/>
</dbReference>
<dbReference type="RefSeq" id="XP_018076924.1">
    <property type="nucleotide sequence ID" value="XM_018217367.1"/>
</dbReference>
<evidence type="ECO:0000256" key="5">
    <source>
        <dbReference type="ARBA" id="ARBA00022989"/>
    </source>
</evidence>
<keyword evidence="6 9" id="KW-0472">Membrane</keyword>
<feature type="transmembrane region" description="Helical" evidence="9">
    <location>
        <begin position="199"/>
        <end position="218"/>
    </location>
</feature>
<keyword evidence="11" id="KW-0762">Sugar transport</keyword>
<dbReference type="OrthoDB" id="6612291at2759"/>
<dbReference type="InterPro" id="IPR036259">
    <property type="entry name" value="MFS_trans_sf"/>
</dbReference>
<dbReference type="Pfam" id="PF00083">
    <property type="entry name" value="Sugar_tr"/>
    <property type="match status" value="1"/>
</dbReference>
<dbReference type="NCBIfam" id="TIGR00879">
    <property type="entry name" value="SP"/>
    <property type="match status" value="1"/>
</dbReference>
<dbReference type="EMBL" id="KQ947406">
    <property type="protein sequence ID" value="KUJ22569.1"/>
    <property type="molecule type" value="Genomic_DNA"/>
</dbReference>
<dbReference type="InterPro" id="IPR020846">
    <property type="entry name" value="MFS_dom"/>
</dbReference>
<feature type="compositionally biased region" description="Basic and acidic residues" evidence="8">
    <location>
        <begin position="509"/>
        <end position="522"/>
    </location>
</feature>
<proteinExistence type="inferred from homology"/>
<dbReference type="InterPro" id="IPR003663">
    <property type="entry name" value="Sugar/inositol_transpt"/>
</dbReference>
<dbReference type="Proteomes" id="UP000070700">
    <property type="component" value="Unassembled WGS sequence"/>
</dbReference>
<evidence type="ECO:0000313" key="11">
    <source>
        <dbReference type="EMBL" id="KUJ22569.1"/>
    </source>
</evidence>
<feature type="transmembrane region" description="Helical" evidence="9">
    <location>
        <begin position="106"/>
        <end position="125"/>
    </location>
</feature>
<feature type="region of interest" description="Disordered" evidence="8">
    <location>
        <begin position="509"/>
        <end position="539"/>
    </location>
</feature>
<dbReference type="PANTHER" id="PTHR48022">
    <property type="entry name" value="PLASTIDIC GLUCOSE TRANSPORTER 4"/>
    <property type="match status" value="1"/>
</dbReference>
<dbReference type="AlphaFoldDB" id="A0A194XR89"/>
<evidence type="ECO:0000256" key="7">
    <source>
        <dbReference type="RuleBase" id="RU003346"/>
    </source>
</evidence>
<feature type="domain" description="Major facilitator superfamily (MFS) profile" evidence="10">
    <location>
        <begin position="26"/>
        <end position="480"/>
    </location>
</feature>
<dbReference type="GeneID" id="28827093"/>
<comment type="subcellular location">
    <subcellularLocation>
        <location evidence="1">Membrane</location>
        <topology evidence="1">Multi-pass membrane protein</topology>
    </subcellularLocation>
</comment>
<dbReference type="FunFam" id="1.20.1250.20:FF:000078">
    <property type="entry name" value="MFS maltose transporter, putative"/>
    <property type="match status" value="1"/>
</dbReference>
<evidence type="ECO:0000256" key="9">
    <source>
        <dbReference type="SAM" id="Phobius"/>
    </source>
</evidence>
<dbReference type="CDD" id="cd17356">
    <property type="entry name" value="MFS_HXT"/>
    <property type="match status" value="1"/>
</dbReference>
<dbReference type="PANTHER" id="PTHR48022:SF6">
    <property type="entry name" value="MSTA PROTEIN-RELATED"/>
    <property type="match status" value="1"/>
</dbReference>
<keyword evidence="5 9" id="KW-1133">Transmembrane helix</keyword>
<evidence type="ECO:0000256" key="4">
    <source>
        <dbReference type="ARBA" id="ARBA00022692"/>
    </source>
</evidence>
<feature type="transmembrane region" description="Helical" evidence="9">
    <location>
        <begin position="137"/>
        <end position="155"/>
    </location>
</feature>
<keyword evidence="3 7" id="KW-0813">Transport</keyword>
<feature type="transmembrane region" description="Helical" evidence="9">
    <location>
        <begin position="79"/>
        <end position="99"/>
    </location>
</feature>
<keyword evidence="12" id="KW-1185">Reference proteome</keyword>
<feature type="transmembrane region" description="Helical" evidence="9">
    <location>
        <begin position="423"/>
        <end position="445"/>
    </location>
</feature>
<dbReference type="PROSITE" id="PS00217">
    <property type="entry name" value="SUGAR_TRANSPORT_2"/>
    <property type="match status" value="1"/>
</dbReference>
<feature type="transmembrane region" description="Helical" evidence="9">
    <location>
        <begin position="389"/>
        <end position="411"/>
    </location>
</feature>
<feature type="transmembrane region" description="Helical" evidence="9">
    <location>
        <begin position="457"/>
        <end position="477"/>
    </location>
</feature>
<name>A0A194XR89_MOLSC</name>
<dbReference type="GO" id="GO:0005351">
    <property type="term" value="F:carbohydrate:proton symporter activity"/>
    <property type="evidence" value="ECO:0007669"/>
    <property type="project" value="TreeGrafter"/>
</dbReference>
<dbReference type="KEGG" id="psco:LY89DRAFT_704253"/>
<evidence type="ECO:0000256" key="8">
    <source>
        <dbReference type="SAM" id="MobiDB-lite"/>
    </source>
</evidence>
<feature type="transmembrane region" description="Helical" evidence="9">
    <location>
        <begin position="326"/>
        <end position="348"/>
    </location>
</feature>
<dbReference type="SUPFAM" id="SSF103473">
    <property type="entry name" value="MFS general substrate transporter"/>
    <property type="match status" value="1"/>
</dbReference>
<sequence length="539" mass="58763">MRFIKRKDQTPKDSSETKLKIKTIAICAFPAAGGILFGYDSGWIAGILAMDQFKKDFGKPSVDKLAYMGLLYSSTDKSLITSMLSAGTFFGALSAGYIADRIGRKNNIILGCAIYGIGVVLEMIPHGSVPLLTVGRTVAGLGVGLVSATTITYASEITPKQIRGSVVGGYQLNITIGILVAAAINIATQRLHSTAAYRIPIALQFLWALILGIGLLFMPESPRYLVMKDRKADAKKALSTIWGEPETSDMVENEYKLIEDSYTAERDSGAAKATILDCFRGGCKSGSNLHRTFIGISIQMFQQLTGVNFIFYYGTTFFQRAGIQNAFVVSIITASVNVVSTPIALWAIEWFGRRPLLIWGALGMCICQFIVAIVGTIEPDSEAAQKTLITFVSFFIFFFASTWGPVAWTVCGEMYPQKTRSQSTAVATASNWLFNFVIGFVAPYLVDEDKADLGAKIFFIFGGCDVLCFLYAFFGIYETKGLSLEDVDRMMKETSARHSAEWNKWRRAIGEKGDGSSDKADLTEAEDAGASPSSVEQQV</sequence>